<accession>D2V8L1</accession>
<dbReference type="PROSITE" id="PS50033">
    <property type="entry name" value="UBX"/>
    <property type="match status" value="1"/>
</dbReference>
<gene>
    <name evidence="3" type="ORF">NAEGRDRAFT_65197</name>
</gene>
<feature type="compositionally biased region" description="Low complexity" evidence="1">
    <location>
        <begin position="132"/>
        <end position="148"/>
    </location>
</feature>
<reference evidence="3 4" key="1">
    <citation type="journal article" date="2010" name="Cell">
        <title>The genome of Naegleria gruberi illuminates early eukaryotic versatility.</title>
        <authorList>
            <person name="Fritz-Laylin L.K."/>
            <person name="Prochnik S.E."/>
            <person name="Ginger M.L."/>
            <person name="Dacks J.B."/>
            <person name="Carpenter M.L."/>
            <person name="Field M.C."/>
            <person name="Kuo A."/>
            <person name="Paredez A."/>
            <person name="Chapman J."/>
            <person name="Pham J."/>
            <person name="Shu S."/>
            <person name="Neupane R."/>
            <person name="Cipriano M."/>
            <person name="Mancuso J."/>
            <person name="Tu H."/>
            <person name="Salamov A."/>
            <person name="Lindquist E."/>
            <person name="Shapiro H."/>
            <person name="Lucas S."/>
            <person name="Grigoriev I.V."/>
            <person name="Cande W.Z."/>
            <person name="Fulton C."/>
            <person name="Rokhsar D.S."/>
            <person name="Dawson S.C."/>
        </authorList>
    </citation>
    <scope>NUCLEOTIDE SEQUENCE [LARGE SCALE GENOMIC DNA]</scope>
    <source>
        <strain evidence="3 4">NEG-M</strain>
    </source>
</reference>
<name>D2V8L1_NAEGR</name>
<evidence type="ECO:0000259" key="2">
    <source>
        <dbReference type="PROSITE" id="PS50033"/>
    </source>
</evidence>
<dbReference type="OrthoDB" id="10456810at2759"/>
<dbReference type="GeneID" id="8860034"/>
<dbReference type="GO" id="GO:0005783">
    <property type="term" value="C:endoplasmic reticulum"/>
    <property type="evidence" value="ECO:0007669"/>
    <property type="project" value="TreeGrafter"/>
</dbReference>
<dbReference type="SUPFAM" id="SSF54236">
    <property type="entry name" value="Ubiquitin-like"/>
    <property type="match status" value="1"/>
</dbReference>
<dbReference type="InterPro" id="IPR001012">
    <property type="entry name" value="UBX_dom"/>
</dbReference>
<dbReference type="InParanoid" id="D2V8L1"/>
<dbReference type="EMBL" id="GG738857">
    <property type="protein sequence ID" value="EFC46822.1"/>
    <property type="molecule type" value="Genomic_DNA"/>
</dbReference>
<evidence type="ECO:0000313" key="4">
    <source>
        <dbReference type="Proteomes" id="UP000006671"/>
    </source>
</evidence>
<dbReference type="PANTHER" id="PTHR46424">
    <property type="entry name" value="UBX DOMAIN-CONTAINING PROTEIN 4"/>
    <property type="match status" value="1"/>
</dbReference>
<keyword evidence="4" id="KW-1185">Reference proteome</keyword>
<dbReference type="Gene3D" id="3.10.20.90">
    <property type="entry name" value="Phosphatidylinositol 3-kinase Catalytic Subunit, Chain A, domain 1"/>
    <property type="match status" value="1"/>
</dbReference>
<dbReference type="Pfam" id="PF00789">
    <property type="entry name" value="UBX"/>
    <property type="match status" value="1"/>
</dbReference>
<organism evidence="4">
    <name type="scientific">Naegleria gruberi</name>
    <name type="common">Amoeba</name>
    <dbReference type="NCBI Taxonomy" id="5762"/>
    <lineage>
        <taxon>Eukaryota</taxon>
        <taxon>Discoba</taxon>
        <taxon>Heterolobosea</taxon>
        <taxon>Tetramitia</taxon>
        <taxon>Eutetramitia</taxon>
        <taxon>Vahlkampfiidae</taxon>
        <taxon>Naegleria</taxon>
    </lineage>
</organism>
<proteinExistence type="predicted"/>
<dbReference type="InterPro" id="IPR029071">
    <property type="entry name" value="Ubiquitin-like_domsf"/>
</dbReference>
<dbReference type="Proteomes" id="UP000006671">
    <property type="component" value="Unassembled WGS sequence"/>
</dbReference>
<dbReference type="RefSeq" id="XP_002679566.1">
    <property type="nucleotide sequence ID" value="XM_002679520.1"/>
</dbReference>
<dbReference type="AlphaFoldDB" id="D2V8L1"/>
<dbReference type="PANTHER" id="PTHR46424:SF1">
    <property type="entry name" value="UBX DOMAIN-CONTAINING PROTEIN 4"/>
    <property type="match status" value="1"/>
</dbReference>
<dbReference type="VEuPathDB" id="AmoebaDB:NAEGRDRAFT_65197"/>
<feature type="region of interest" description="Disordered" evidence="1">
    <location>
        <begin position="116"/>
        <end position="148"/>
    </location>
</feature>
<evidence type="ECO:0000256" key="1">
    <source>
        <dbReference type="SAM" id="MobiDB-lite"/>
    </source>
</evidence>
<protein>
    <submittedName>
        <fullName evidence="3">Predicted protein</fullName>
    </submittedName>
</protein>
<dbReference type="KEGG" id="ngr:NAEGRDRAFT_65197"/>
<sequence>MNLYNLKELELTPNGNLIIENDESEFAFTINNLIQDLNINHELNYLPVEYILQNFGSSYRLKGDTIEEKEKFRNRQREKEIEHAKLEKLKKKKEMEQVRRNLELDKKERLEKLEKLNNLSSNSHSPSAIFDSSNSNSNSNNSSNSSSNNVISISSCNINTPCSIQVRLPNGNCVKIENTLYGKNTLNDLYQQVLLKISSDGLKDIRFDDLQFRRQYPNMDFDSRQFKKVTLLEAQLVPRGLIVLSVKKH</sequence>
<dbReference type="GO" id="GO:0036503">
    <property type="term" value="P:ERAD pathway"/>
    <property type="evidence" value="ECO:0007669"/>
    <property type="project" value="TreeGrafter"/>
</dbReference>
<evidence type="ECO:0000313" key="3">
    <source>
        <dbReference type="EMBL" id="EFC46822.1"/>
    </source>
</evidence>
<feature type="domain" description="UBX" evidence="2">
    <location>
        <begin position="157"/>
        <end position="244"/>
    </location>
</feature>